<gene>
    <name evidence="4" type="ORF">FWK35_00009005</name>
</gene>
<evidence type="ECO:0000313" key="4">
    <source>
        <dbReference type="EMBL" id="KAF0772325.1"/>
    </source>
</evidence>
<keyword evidence="4" id="KW-0808">Transferase</keyword>
<dbReference type="FunFam" id="2.60.40.10:FF:000171">
    <property type="entry name" value="protein-glutamine gamma-glutamyltransferase 6"/>
    <property type="match status" value="1"/>
</dbReference>
<dbReference type="OrthoDB" id="437511at2759"/>
<feature type="active site" evidence="2">
    <location>
        <position position="398"/>
    </location>
</feature>
<dbReference type="InterPro" id="IPR008958">
    <property type="entry name" value="Transglutaminase_C"/>
</dbReference>
<dbReference type="InterPro" id="IPR002931">
    <property type="entry name" value="Transglutaminase-like"/>
</dbReference>
<dbReference type="InterPro" id="IPR013783">
    <property type="entry name" value="Ig-like_fold"/>
</dbReference>
<feature type="active site" evidence="2">
    <location>
        <position position="375"/>
    </location>
</feature>
<dbReference type="Pfam" id="PF00868">
    <property type="entry name" value="Transglut_N"/>
    <property type="match status" value="1"/>
</dbReference>
<dbReference type="EMBL" id="VUJU01000191">
    <property type="protein sequence ID" value="KAF0772325.1"/>
    <property type="molecule type" value="Genomic_DNA"/>
</dbReference>
<feature type="domain" description="Transglutaminase-like" evidence="3">
    <location>
        <begin position="304"/>
        <end position="401"/>
    </location>
</feature>
<proteinExistence type="inferred from homology"/>
<dbReference type="SUPFAM" id="SSF49309">
    <property type="entry name" value="Transglutaminase, two C-terminal domains"/>
    <property type="match status" value="2"/>
</dbReference>
<dbReference type="Pfam" id="PF01841">
    <property type="entry name" value="Transglut_core"/>
    <property type="match status" value="1"/>
</dbReference>
<dbReference type="InterPro" id="IPR013808">
    <property type="entry name" value="Transglutaminase_AS"/>
</dbReference>
<dbReference type="PANTHER" id="PTHR11590">
    <property type="entry name" value="PROTEIN-GLUTAMINE GAMMA-GLUTAMYLTRANSFERASE"/>
    <property type="match status" value="1"/>
</dbReference>
<dbReference type="InterPro" id="IPR001102">
    <property type="entry name" value="Transglutaminase_N"/>
</dbReference>
<comment type="similarity">
    <text evidence="1">Belongs to the transglutaminase superfamily. Transglutaminase family.</text>
</comment>
<evidence type="ECO:0000259" key="3">
    <source>
        <dbReference type="SMART" id="SM00460"/>
    </source>
</evidence>
<dbReference type="InterPro" id="IPR014756">
    <property type="entry name" value="Ig_E-set"/>
</dbReference>
<dbReference type="InterPro" id="IPR050779">
    <property type="entry name" value="Transglutaminase"/>
</dbReference>
<dbReference type="InterPro" id="IPR038765">
    <property type="entry name" value="Papain-like_cys_pep_sf"/>
</dbReference>
<dbReference type="GO" id="GO:0003810">
    <property type="term" value="F:protein-glutamine gamma-glutamyltransferase activity"/>
    <property type="evidence" value="ECO:0007669"/>
    <property type="project" value="InterPro"/>
</dbReference>
<dbReference type="PROSITE" id="PS00547">
    <property type="entry name" value="TRANSGLUTAMINASES"/>
    <property type="match status" value="1"/>
</dbReference>
<dbReference type="InterPro" id="IPR036985">
    <property type="entry name" value="Transglutaminase-like_sf"/>
</dbReference>
<dbReference type="PIRSF" id="PIRSF000459">
    <property type="entry name" value="TGM_EBP42"/>
    <property type="match status" value="1"/>
</dbReference>
<evidence type="ECO:0000256" key="1">
    <source>
        <dbReference type="ARBA" id="ARBA00005968"/>
    </source>
</evidence>
<evidence type="ECO:0000256" key="2">
    <source>
        <dbReference type="PIRSR" id="PIRSR000459-1"/>
    </source>
</evidence>
<keyword evidence="5" id="KW-1185">Reference proteome</keyword>
<dbReference type="PANTHER" id="PTHR11590:SF40">
    <property type="entry name" value="HEMOCYTE PROTEIN-GLUTAMINE GAMMA-GLUTAMYLTRANSFERASE-LIKE PROTEIN"/>
    <property type="match status" value="1"/>
</dbReference>
<dbReference type="FunFam" id="3.90.260.10:FF:000002">
    <property type="entry name" value="Erythrocyte membrane protein band 4.2"/>
    <property type="match status" value="1"/>
</dbReference>
<dbReference type="Proteomes" id="UP000478052">
    <property type="component" value="Unassembled WGS sequence"/>
</dbReference>
<dbReference type="Gene3D" id="3.90.260.10">
    <property type="entry name" value="Transglutaminase-like"/>
    <property type="match status" value="1"/>
</dbReference>
<feature type="active site" evidence="2">
    <location>
        <position position="312"/>
    </location>
</feature>
<dbReference type="Gene3D" id="2.60.40.10">
    <property type="entry name" value="Immunoglobulins"/>
    <property type="match status" value="3"/>
</dbReference>
<dbReference type="AlphaFoldDB" id="A0A6G0ZMC0"/>
<protein>
    <submittedName>
        <fullName evidence="4">Hemocyte protein-glutamine gamma-glutamyltransferase-like</fullName>
    </submittedName>
</protein>
<accession>A0A6G0ZMC0</accession>
<organism evidence="4 5">
    <name type="scientific">Aphis craccivora</name>
    <name type="common">Cowpea aphid</name>
    <dbReference type="NCBI Taxonomy" id="307492"/>
    <lineage>
        <taxon>Eukaryota</taxon>
        <taxon>Metazoa</taxon>
        <taxon>Ecdysozoa</taxon>
        <taxon>Arthropoda</taxon>
        <taxon>Hexapoda</taxon>
        <taxon>Insecta</taxon>
        <taxon>Pterygota</taxon>
        <taxon>Neoptera</taxon>
        <taxon>Paraneoptera</taxon>
        <taxon>Hemiptera</taxon>
        <taxon>Sternorrhyncha</taxon>
        <taxon>Aphidomorpha</taxon>
        <taxon>Aphidoidea</taxon>
        <taxon>Aphididae</taxon>
        <taxon>Aphidini</taxon>
        <taxon>Aphis</taxon>
        <taxon>Aphis</taxon>
    </lineage>
</organism>
<dbReference type="SUPFAM" id="SSF54001">
    <property type="entry name" value="Cysteine proteinases"/>
    <property type="match status" value="1"/>
</dbReference>
<dbReference type="Pfam" id="PF00927">
    <property type="entry name" value="Transglut_C"/>
    <property type="match status" value="2"/>
</dbReference>
<dbReference type="FunFam" id="2.60.40.10:FF:000090">
    <property type="entry name" value="Protein-glutamine gamma-glutamyltransferase 2"/>
    <property type="match status" value="1"/>
</dbReference>
<comment type="caution">
    <text evidence="4">The sequence shown here is derived from an EMBL/GenBank/DDBJ whole genome shotgun (WGS) entry which is preliminary data.</text>
</comment>
<dbReference type="InterPro" id="IPR023608">
    <property type="entry name" value="Transglutaminase_animal"/>
</dbReference>
<dbReference type="SMART" id="SM00460">
    <property type="entry name" value="TGc"/>
    <property type="match status" value="1"/>
</dbReference>
<dbReference type="InterPro" id="IPR036238">
    <property type="entry name" value="Transglutaminase_C_sf"/>
</dbReference>
<sequence>MVERQEQRIIMALTVVSTHLYPLENAVEHHADRFELLQDGSTAIFRRGQPFYFGIKFNRQFDKTKDIVRIVLVTGPTPTPAKGTSAALIIKEKEDLIADRWDARFSSFTGSTVTVQVRQFTLYYLKKRIFIYINHTNNKYKFQVQIPPYAPVSVWKMIVHTARKGVAGVNQHQIDTAIYVLFNPWSPNDGVYLNDDEQLDEYVLNDNGKVWQGTYKEPKGYQWFFGQFESVVLPSVMMLLDRSSIPHQDQADPVKMARSISAITNNVDDNGLVEGKWDGSFEDGTSPFAWIGSTPIFEEFYNTQLPVKYGQCWVFSGVIVTICRALGIPCRSVTNYMSAHDTNASLTIDTYIDVNGEKLNNHPGSYTNDSCWNFHVWNDVWMTRPDLPNGYGGWQSIDGTPQETSDSMYRCGPAPVEAVRKGEVNIGFDTTFVYTEVRADMCVFKESEDGFWSRVKTIPNYVGKLIVTKKIGQEVLPEIEDMEDITELYKNPFDSPEDKMAVKKAIKVVPIAQEIYDMEDSQIEDVEFKLFDIEQIMLGESFKIAVSMHNTSSEPRSVSIVLSASSILYTGTTINKLKRSEANIVLKPNQRENIHTFVKPSEYMDKMSSHSLIRITGVANVQGTEQLWSQDDDFVVQKPQLNVELNSQLQVNKQCEAIFSFTNPLTVILTDCTFSIEGPGIHKVIKFRDVMPNEKHVTHKEVFTPEHDGQRTVTVSFNSKQLTDIKNTITATVLP</sequence>
<reference evidence="4 5" key="1">
    <citation type="submission" date="2019-08" db="EMBL/GenBank/DDBJ databases">
        <title>Whole genome of Aphis craccivora.</title>
        <authorList>
            <person name="Voronova N.V."/>
            <person name="Shulinski R.S."/>
            <person name="Bandarenka Y.V."/>
            <person name="Zhorov D.G."/>
            <person name="Warner D."/>
        </authorList>
    </citation>
    <scope>NUCLEOTIDE SEQUENCE [LARGE SCALE GENOMIC DNA]</scope>
    <source>
        <strain evidence="4">180601</strain>
        <tissue evidence="4">Whole Body</tissue>
    </source>
</reference>
<evidence type="ECO:0000313" key="5">
    <source>
        <dbReference type="Proteomes" id="UP000478052"/>
    </source>
</evidence>
<dbReference type="SUPFAM" id="SSF81296">
    <property type="entry name" value="E set domains"/>
    <property type="match status" value="1"/>
</dbReference>
<name>A0A6G0ZMC0_APHCR</name>